<dbReference type="AlphaFoldDB" id="A0A5N5FYE0"/>
<reference evidence="1 2" key="3">
    <citation type="submission" date="2019-11" db="EMBL/GenBank/DDBJ databases">
        <title>A de novo genome assembly of a pear dwarfing rootstock.</title>
        <authorList>
            <person name="Wang F."/>
            <person name="Wang J."/>
            <person name="Li S."/>
            <person name="Zhang Y."/>
            <person name="Fang M."/>
            <person name="Ma L."/>
            <person name="Zhao Y."/>
            <person name="Jiang S."/>
        </authorList>
    </citation>
    <scope>NUCLEOTIDE SEQUENCE [LARGE SCALE GENOMIC DNA]</scope>
    <source>
        <strain evidence="1">S2</strain>
        <tissue evidence="1">Leaf</tissue>
    </source>
</reference>
<comment type="caution">
    <text evidence="1">The sequence shown here is derived from an EMBL/GenBank/DDBJ whole genome shotgun (WGS) entry which is preliminary data.</text>
</comment>
<name>A0A5N5FYE0_9ROSA</name>
<accession>A0A5N5FYE0</accession>
<protein>
    <submittedName>
        <fullName evidence="1">Uncharacterized protein</fullName>
    </submittedName>
</protein>
<reference evidence="2" key="2">
    <citation type="submission" date="2019-10" db="EMBL/GenBank/DDBJ databases">
        <title>A de novo genome assembly of a pear dwarfing rootstock.</title>
        <authorList>
            <person name="Wang F."/>
            <person name="Wang J."/>
            <person name="Li S."/>
            <person name="Zhang Y."/>
            <person name="Fang M."/>
            <person name="Ma L."/>
            <person name="Zhao Y."/>
            <person name="Jiang S."/>
        </authorList>
    </citation>
    <scope>NUCLEOTIDE SEQUENCE [LARGE SCALE GENOMIC DNA]</scope>
</reference>
<organism evidence="1 2">
    <name type="scientific">Pyrus ussuriensis x Pyrus communis</name>
    <dbReference type="NCBI Taxonomy" id="2448454"/>
    <lineage>
        <taxon>Eukaryota</taxon>
        <taxon>Viridiplantae</taxon>
        <taxon>Streptophyta</taxon>
        <taxon>Embryophyta</taxon>
        <taxon>Tracheophyta</taxon>
        <taxon>Spermatophyta</taxon>
        <taxon>Magnoliopsida</taxon>
        <taxon>eudicotyledons</taxon>
        <taxon>Gunneridae</taxon>
        <taxon>Pentapetalae</taxon>
        <taxon>rosids</taxon>
        <taxon>fabids</taxon>
        <taxon>Rosales</taxon>
        <taxon>Rosaceae</taxon>
        <taxon>Amygdaloideae</taxon>
        <taxon>Maleae</taxon>
        <taxon>Pyrus</taxon>
    </lineage>
</organism>
<proteinExistence type="predicted"/>
<reference evidence="1 2" key="1">
    <citation type="submission" date="2019-09" db="EMBL/GenBank/DDBJ databases">
        <authorList>
            <person name="Ou C."/>
        </authorList>
    </citation>
    <scope>NUCLEOTIDE SEQUENCE [LARGE SCALE GENOMIC DNA]</scope>
    <source>
        <strain evidence="1">S2</strain>
        <tissue evidence="1">Leaf</tissue>
    </source>
</reference>
<evidence type="ECO:0000313" key="2">
    <source>
        <dbReference type="Proteomes" id="UP000327157"/>
    </source>
</evidence>
<sequence length="156" mass="17339">MGASKPSPLIPETPADSHQLKGSLRIHLQNQISFAFSCLLLQGACISGSTGTQDGCTNFTRASSGQLLGVLNPTNRISKQFSPIIASCSGIYQFNHHHIKGNQMEFLHDDLSLTSVIFFHECEFVCFLRRIYARSLNTLQEINTVSYKSPASYRRE</sequence>
<dbReference type="EMBL" id="SMOL01000553">
    <property type="protein sequence ID" value="KAB2608116.1"/>
    <property type="molecule type" value="Genomic_DNA"/>
</dbReference>
<gene>
    <name evidence="1" type="ORF">D8674_011284</name>
</gene>
<evidence type="ECO:0000313" key="1">
    <source>
        <dbReference type="EMBL" id="KAB2608116.1"/>
    </source>
</evidence>
<keyword evidence="2" id="KW-1185">Reference proteome</keyword>
<dbReference type="Proteomes" id="UP000327157">
    <property type="component" value="Chromosome 14"/>
</dbReference>